<reference evidence="2" key="1">
    <citation type="submission" date="2018-05" db="EMBL/GenBank/DDBJ databases">
        <authorList>
            <person name="Lanie J.A."/>
            <person name="Ng W.-L."/>
            <person name="Kazmierczak K.M."/>
            <person name="Andrzejewski T.M."/>
            <person name="Davidsen T.M."/>
            <person name="Wayne K.J."/>
            <person name="Tettelin H."/>
            <person name="Glass J.I."/>
            <person name="Rusch D."/>
            <person name="Podicherti R."/>
            <person name="Tsui H.-C.T."/>
            <person name="Winkler M.E."/>
        </authorList>
    </citation>
    <scope>NUCLEOTIDE SEQUENCE</scope>
</reference>
<accession>A0A382MSA2</accession>
<dbReference type="Gene3D" id="3.90.1300.10">
    <property type="entry name" value="Amidase signature (AS) domain"/>
    <property type="match status" value="1"/>
</dbReference>
<dbReference type="GO" id="GO:0003824">
    <property type="term" value="F:catalytic activity"/>
    <property type="evidence" value="ECO:0007669"/>
    <property type="project" value="InterPro"/>
</dbReference>
<dbReference type="InterPro" id="IPR000120">
    <property type="entry name" value="Amidase"/>
</dbReference>
<gene>
    <name evidence="2" type="ORF">METZ01_LOCUS304603</name>
</gene>
<evidence type="ECO:0000259" key="1">
    <source>
        <dbReference type="Pfam" id="PF01425"/>
    </source>
</evidence>
<dbReference type="SUPFAM" id="SSF75304">
    <property type="entry name" value="Amidase signature (AS) enzymes"/>
    <property type="match status" value="1"/>
</dbReference>
<dbReference type="PANTHER" id="PTHR11895">
    <property type="entry name" value="TRANSAMIDASE"/>
    <property type="match status" value="1"/>
</dbReference>
<organism evidence="2">
    <name type="scientific">marine metagenome</name>
    <dbReference type="NCBI Taxonomy" id="408172"/>
    <lineage>
        <taxon>unclassified sequences</taxon>
        <taxon>metagenomes</taxon>
        <taxon>ecological metagenomes</taxon>
    </lineage>
</organism>
<dbReference type="InterPro" id="IPR036928">
    <property type="entry name" value="AS_sf"/>
</dbReference>
<feature type="non-terminal residue" evidence="2">
    <location>
        <position position="307"/>
    </location>
</feature>
<sequence>MANGNEICRMDAVTLVGKVRAKELSPVEVIEANLERMDKLEPVLHAFCTPGPDQARAAAKQLEIDIMAGKDPGPLAGVPVSIKDLVCTKDLPTVSGSFIYKNFSGGVDDIVVERLRAAGAIVTGKTNVPEFGYSGVGHNPVFETTRNPWDLERTPGGSSAGAGAAVASGMGPFAIGSDGGGSVRIPASFSGLVGIKASMGRVPLWPGTKDETLPGVSSWESLECIGPISRTVADSALMLSVISGPDMRDRRTLPEANFDWMECLKGDLKGLRVAYSADWGYTPVDPEVRQIVGEAANVFASELGCTV</sequence>
<dbReference type="AlphaFoldDB" id="A0A382MSA2"/>
<dbReference type="InterPro" id="IPR023631">
    <property type="entry name" value="Amidase_dom"/>
</dbReference>
<dbReference type="Pfam" id="PF01425">
    <property type="entry name" value="Amidase"/>
    <property type="match status" value="1"/>
</dbReference>
<name>A0A382MSA2_9ZZZZ</name>
<dbReference type="EMBL" id="UINC01095566">
    <property type="protein sequence ID" value="SVC51749.1"/>
    <property type="molecule type" value="Genomic_DNA"/>
</dbReference>
<feature type="domain" description="Amidase" evidence="1">
    <location>
        <begin position="28"/>
        <end position="298"/>
    </location>
</feature>
<protein>
    <recommendedName>
        <fullName evidence="1">Amidase domain-containing protein</fullName>
    </recommendedName>
</protein>
<dbReference type="PANTHER" id="PTHR11895:SF7">
    <property type="entry name" value="GLUTAMYL-TRNA(GLN) AMIDOTRANSFERASE SUBUNIT A, MITOCHONDRIAL"/>
    <property type="match status" value="1"/>
</dbReference>
<evidence type="ECO:0000313" key="2">
    <source>
        <dbReference type="EMBL" id="SVC51749.1"/>
    </source>
</evidence>
<proteinExistence type="predicted"/>